<name>A0A2P2PUR5_RHIMU</name>
<accession>A0A2P2PUR5</accession>
<evidence type="ECO:0000313" key="1">
    <source>
        <dbReference type="EMBL" id="MBX58393.1"/>
    </source>
</evidence>
<dbReference type="EMBL" id="GGEC01077909">
    <property type="protein sequence ID" value="MBX58393.1"/>
    <property type="molecule type" value="Transcribed_RNA"/>
</dbReference>
<reference evidence="1" key="1">
    <citation type="submission" date="2018-02" db="EMBL/GenBank/DDBJ databases">
        <title>Rhizophora mucronata_Transcriptome.</title>
        <authorList>
            <person name="Meera S.P."/>
            <person name="Sreeshan A."/>
            <person name="Augustine A."/>
        </authorList>
    </citation>
    <scope>NUCLEOTIDE SEQUENCE</scope>
    <source>
        <tissue evidence="1">Leaf</tissue>
    </source>
</reference>
<dbReference type="AlphaFoldDB" id="A0A2P2PUR5"/>
<organism evidence="1">
    <name type="scientific">Rhizophora mucronata</name>
    <name type="common">Asiatic mangrove</name>
    <dbReference type="NCBI Taxonomy" id="61149"/>
    <lineage>
        <taxon>Eukaryota</taxon>
        <taxon>Viridiplantae</taxon>
        <taxon>Streptophyta</taxon>
        <taxon>Embryophyta</taxon>
        <taxon>Tracheophyta</taxon>
        <taxon>Spermatophyta</taxon>
        <taxon>Magnoliopsida</taxon>
        <taxon>eudicotyledons</taxon>
        <taxon>Gunneridae</taxon>
        <taxon>Pentapetalae</taxon>
        <taxon>rosids</taxon>
        <taxon>fabids</taxon>
        <taxon>Malpighiales</taxon>
        <taxon>Rhizophoraceae</taxon>
        <taxon>Rhizophora</taxon>
    </lineage>
</organism>
<protein>
    <submittedName>
        <fullName evidence="1">Uncharacterized protein</fullName>
    </submittedName>
</protein>
<sequence>MLFRYLNTYKLKSSELKKFNCKLFNKLKVTRCFNAKFDNYG</sequence>
<proteinExistence type="predicted"/>